<gene>
    <name evidence="1" type="ORF">GCM10023153_30800</name>
</gene>
<organism evidence="1 2">
    <name type="scientific">Ornithinibacter aureus</name>
    <dbReference type="NCBI Taxonomy" id="622664"/>
    <lineage>
        <taxon>Bacteria</taxon>
        <taxon>Bacillati</taxon>
        <taxon>Actinomycetota</taxon>
        <taxon>Actinomycetes</taxon>
        <taxon>Micrococcales</taxon>
        <taxon>Intrasporangiaceae</taxon>
        <taxon>Ornithinibacter</taxon>
    </lineage>
</organism>
<protein>
    <recommendedName>
        <fullName evidence="3">DivIVA domain-containing protein</fullName>
    </recommendedName>
</protein>
<dbReference type="RefSeq" id="WP_159900746.1">
    <property type="nucleotide sequence ID" value="NZ_BAABFX010000045.1"/>
</dbReference>
<evidence type="ECO:0008006" key="3">
    <source>
        <dbReference type="Google" id="ProtNLM"/>
    </source>
</evidence>
<accession>A0ABP8K8Q0</accession>
<reference evidence="2" key="1">
    <citation type="journal article" date="2019" name="Int. J. Syst. Evol. Microbiol.">
        <title>The Global Catalogue of Microorganisms (GCM) 10K type strain sequencing project: providing services to taxonomists for standard genome sequencing and annotation.</title>
        <authorList>
            <consortium name="The Broad Institute Genomics Platform"/>
            <consortium name="The Broad Institute Genome Sequencing Center for Infectious Disease"/>
            <person name="Wu L."/>
            <person name="Ma J."/>
        </authorList>
    </citation>
    <scope>NUCLEOTIDE SEQUENCE [LARGE SCALE GENOMIC DNA]</scope>
    <source>
        <strain evidence="2">JCM 17738</strain>
    </source>
</reference>
<dbReference type="Proteomes" id="UP001500390">
    <property type="component" value="Unassembled WGS sequence"/>
</dbReference>
<dbReference type="EMBL" id="BAABFX010000045">
    <property type="protein sequence ID" value="GAA4402033.1"/>
    <property type="molecule type" value="Genomic_DNA"/>
</dbReference>
<dbReference type="InterPro" id="IPR019933">
    <property type="entry name" value="DivIVA_domain"/>
</dbReference>
<dbReference type="Gene3D" id="6.10.250.660">
    <property type="match status" value="1"/>
</dbReference>
<sequence>MVALFVLGLVAVALVLVVLGVATGRVPADPLVAAVSTTPETGLPEVPTASDVDAVRFDTEVRGYRIDDVDTRLDVLHETLAQREAELARLLDENRSGGQ</sequence>
<evidence type="ECO:0000313" key="2">
    <source>
        <dbReference type="Proteomes" id="UP001500390"/>
    </source>
</evidence>
<proteinExistence type="predicted"/>
<evidence type="ECO:0000313" key="1">
    <source>
        <dbReference type="EMBL" id="GAA4402033.1"/>
    </source>
</evidence>
<name>A0ABP8K8Q0_9MICO</name>
<comment type="caution">
    <text evidence="1">The sequence shown here is derived from an EMBL/GenBank/DDBJ whole genome shotgun (WGS) entry which is preliminary data.</text>
</comment>
<dbReference type="NCBIfam" id="TIGR03544">
    <property type="entry name" value="DivI1A_domain"/>
    <property type="match status" value="1"/>
</dbReference>
<keyword evidence="2" id="KW-1185">Reference proteome</keyword>